<dbReference type="Pfam" id="PF16751">
    <property type="entry name" value="RsdA_SigD_bd"/>
    <property type="match status" value="1"/>
</dbReference>
<evidence type="ECO:0000313" key="5">
    <source>
        <dbReference type="Proteomes" id="UP000053405"/>
    </source>
</evidence>
<protein>
    <recommendedName>
        <fullName evidence="3">Anti-sigma-D factor RsdA sigma factor binding region domain-containing protein</fullName>
    </recommendedName>
</protein>
<keyword evidence="5" id="KW-1185">Reference proteome</keyword>
<keyword evidence="2" id="KW-0812">Transmembrane</keyword>
<dbReference type="AlphaFoldDB" id="L7L996"/>
<proteinExistence type="predicted"/>
<dbReference type="STRING" id="1121927.GOHSU_12_00120"/>
<reference evidence="4 5" key="1">
    <citation type="submission" date="2012-12" db="EMBL/GenBank/DDBJ databases">
        <title>Whole genome shotgun sequence of Gordonia hirsuta NBRC 16056.</title>
        <authorList>
            <person name="Isaki-Nakamura S."/>
            <person name="Hosoyama A."/>
            <person name="Tsuchikane K."/>
            <person name="Katsumata H."/>
            <person name="Baba S."/>
            <person name="Yamazaki S."/>
            <person name="Fujita N."/>
        </authorList>
    </citation>
    <scope>NUCLEOTIDE SEQUENCE [LARGE SCALE GENOMIC DNA]</scope>
    <source>
        <strain evidence="4 5">NBRC 16056</strain>
    </source>
</reference>
<keyword evidence="2" id="KW-0472">Membrane</keyword>
<evidence type="ECO:0000256" key="2">
    <source>
        <dbReference type="SAM" id="Phobius"/>
    </source>
</evidence>
<dbReference type="Gene3D" id="6.10.250.1300">
    <property type="match status" value="1"/>
</dbReference>
<comment type="caution">
    <text evidence="4">The sequence shown here is derived from an EMBL/GenBank/DDBJ whole genome shotgun (WGS) entry which is preliminary data.</text>
</comment>
<feature type="compositionally biased region" description="Polar residues" evidence="1">
    <location>
        <begin position="229"/>
        <end position="241"/>
    </location>
</feature>
<dbReference type="Proteomes" id="UP000053405">
    <property type="component" value="Unassembled WGS sequence"/>
</dbReference>
<evidence type="ECO:0000313" key="4">
    <source>
        <dbReference type="EMBL" id="GAC56622.1"/>
    </source>
</evidence>
<dbReference type="InterPro" id="IPR031928">
    <property type="entry name" value="RsdA_SigD-bd"/>
</dbReference>
<dbReference type="EMBL" id="BANT01000012">
    <property type="protein sequence ID" value="GAC56622.1"/>
    <property type="molecule type" value="Genomic_DNA"/>
</dbReference>
<feature type="region of interest" description="Disordered" evidence="1">
    <location>
        <begin position="204"/>
        <end position="312"/>
    </location>
</feature>
<organism evidence="4 5">
    <name type="scientific">Gordonia hirsuta DSM 44140 = NBRC 16056</name>
    <dbReference type="NCBI Taxonomy" id="1121927"/>
    <lineage>
        <taxon>Bacteria</taxon>
        <taxon>Bacillati</taxon>
        <taxon>Actinomycetota</taxon>
        <taxon>Actinomycetes</taxon>
        <taxon>Mycobacteriales</taxon>
        <taxon>Gordoniaceae</taxon>
        <taxon>Gordonia</taxon>
    </lineage>
</organism>
<feature type="compositionally biased region" description="Low complexity" evidence="1">
    <location>
        <begin position="258"/>
        <end position="302"/>
    </location>
</feature>
<feature type="transmembrane region" description="Helical" evidence="2">
    <location>
        <begin position="104"/>
        <end position="124"/>
    </location>
</feature>
<evidence type="ECO:0000256" key="1">
    <source>
        <dbReference type="SAM" id="MobiDB-lite"/>
    </source>
</evidence>
<gene>
    <name evidence="4" type="ORF">GOHSU_12_00120</name>
</gene>
<dbReference type="eggNOG" id="ENOG5033V1E">
    <property type="taxonomic scope" value="Bacteria"/>
</dbReference>
<feature type="compositionally biased region" description="Basic and acidic residues" evidence="1">
    <location>
        <begin position="83"/>
        <end position="98"/>
    </location>
</feature>
<evidence type="ECO:0000259" key="3">
    <source>
        <dbReference type="Pfam" id="PF16751"/>
    </source>
</evidence>
<name>L7L996_9ACTN</name>
<keyword evidence="2" id="KW-1133">Transmembrane helix</keyword>
<feature type="region of interest" description="Disordered" evidence="1">
    <location>
        <begin position="76"/>
        <end position="101"/>
    </location>
</feature>
<feature type="domain" description="Anti-sigma-D factor RsdA sigma factor binding region" evidence="3">
    <location>
        <begin position="10"/>
        <end position="55"/>
    </location>
</feature>
<feature type="compositionally biased region" description="Polar residues" evidence="1">
    <location>
        <begin position="303"/>
        <end position="312"/>
    </location>
</feature>
<accession>L7L996</accession>
<sequence>MTDHNGPSVDLDAVRRDDEFLDALSAGGYLPPADDGEAHLGSLLYAWRAETLAPPPPAPLTLNDVDIALAAQNARAAQAADGTRPDRRATAGGRDKQRNRGRHLRLLSGAAAITAVAAAGLLVLSENSQPGDPLWNVKKVVFSQAAAQTEATIDVQHGLERAEQALAAGDSAAAVALVNDAEANLKPVSDPETRERMETWIRRLRGEGSKVRPPTQPDGQVAPDPQTLVPLTTQVPSQSTSEGKEETAPPTESEPEESAPSSSEPPKSTKTQNPGSSTVTTTTTSTATGSTATRTSAEASGSVGQSATSPQA</sequence>